<keyword evidence="4" id="KW-1185">Reference proteome</keyword>
<dbReference type="Proteomes" id="UP000601099">
    <property type="component" value="Unassembled WGS sequence"/>
</dbReference>
<sequence>MSENTIPPLELMHPQQRAWLQALYTRYQHQAVSPTSASSSSLEKALEHFNALWQSLACAPVWLNSTESAQRRSERTAQRKQKLTERMQQLRQTRSARIRQRIESKQRALLTHLNRSKADLTESKQRFEESSKTLAQLQGEHADLLQQQQGSFQQAVEQQVLKLGAELTQLADSLRMLWEKNENEAACLAEDEQSWTNDENGFIASEQLTTDWQTRSSLLEQKKKYLHSWKSSLQQKKSSLHNRKLRASCSKPSKPSTFSNWTPASNEQRAYWLRKSKPLRELLRNYVQLSVRCQNLKAELFSGGFLSEDPVPDLPARWVDAPAGW</sequence>
<comment type="caution">
    <text evidence="3">The sequence shown here is derived from an EMBL/GenBank/DDBJ whole genome shotgun (WGS) entry which is preliminary data.</text>
</comment>
<gene>
    <name evidence="3" type="ORF">I5L79_15725</name>
</gene>
<accession>A0ABS0L4G6</accession>
<reference evidence="3 4" key="1">
    <citation type="submission" date="2020-11" db="EMBL/GenBank/DDBJ databases">
        <title>Hymenobacter sp.</title>
        <authorList>
            <person name="Kim M.K."/>
        </authorList>
    </citation>
    <scope>NUCLEOTIDE SEQUENCE [LARGE SCALE GENOMIC DNA]</scope>
    <source>
        <strain evidence="3 4">BT594</strain>
    </source>
</reference>
<evidence type="ECO:0000313" key="4">
    <source>
        <dbReference type="Proteomes" id="UP000601099"/>
    </source>
</evidence>
<dbReference type="EMBL" id="JADWYK010000010">
    <property type="protein sequence ID" value="MBG8555003.1"/>
    <property type="molecule type" value="Genomic_DNA"/>
</dbReference>
<protein>
    <submittedName>
        <fullName evidence="3">Uncharacterized protein</fullName>
    </submittedName>
</protein>
<evidence type="ECO:0000313" key="3">
    <source>
        <dbReference type="EMBL" id="MBG8555003.1"/>
    </source>
</evidence>
<feature type="compositionally biased region" description="Basic and acidic residues" evidence="2">
    <location>
        <begin position="69"/>
        <end position="85"/>
    </location>
</feature>
<feature type="region of interest" description="Disordered" evidence="2">
    <location>
        <begin position="69"/>
        <end position="97"/>
    </location>
</feature>
<organism evidence="3 4">
    <name type="scientific">Hymenobacter guriensis</name>
    <dbReference type="NCBI Taxonomy" id="2793065"/>
    <lineage>
        <taxon>Bacteria</taxon>
        <taxon>Pseudomonadati</taxon>
        <taxon>Bacteroidota</taxon>
        <taxon>Cytophagia</taxon>
        <taxon>Cytophagales</taxon>
        <taxon>Hymenobacteraceae</taxon>
        <taxon>Hymenobacter</taxon>
    </lineage>
</organism>
<name>A0ABS0L4G6_9BACT</name>
<proteinExistence type="predicted"/>
<feature type="coiled-coil region" evidence="1">
    <location>
        <begin position="120"/>
        <end position="147"/>
    </location>
</feature>
<dbReference type="RefSeq" id="WP_196956024.1">
    <property type="nucleotide sequence ID" value="NZ_JADWYK010000010.1"/>
</dbReference>
<evidence type="ECO:0000256" key="1">
    <source>
        <dbReference type="SAM" id="Coils"/>
    </source>
</evidence>
<keyword evidence="1" id="KW-0175">Coiled coil</keyword>
<evidence type="ECO:0000256" key="2">
    <source>
        <dbReference type="SAM" id="MobiDB-lite"/>
    </source>
</evidence>